<feature type="transmembrane region" description="Helical" evidence="1">
    <location>
        <begin position="50"/>
        <end position="72"/>
    </location>
</feature>
<gene>
    <name evidence="2" type="ORF">Hgul01_04483</name>
</gene>
<comment type="caution">
    <text evidence="2">The sequence shown here is derived from an EMBL/GenBank/DDBJ whole genome shotgun (WGS) entry which is preliminary data.</text>
</comment>
<sequence>MYQVATNQIGKAHFRLIFNECVRRGMKLGAMLGSGYGLLAGLIFGLPVGFLIGLAAGFIGGFILALCIFAWRKWLNPYTFDERYIRWLAPLPLSTTYIVIAYHVNSFGDFGWYLKLLSRSVTEYSFLSIFVSWPCIIMSITLIIVIPSILFETQPT</sequence>
<dbReference type="EMBL" id="BAABRU010000021">
    <property type="protein sequence ID" value="GAA5530663.1"/>
    <property type="molecule type" value="Genomic_DNA"/>
</dbReference>
<evidence type="ECO:0000313" key="3">
    <source>
        <dbReference type="Proteomes" id="UP001428290"/>
    </source>
</evidence>
<dbReference type="Proteomes" id="UP001428290">
    <property type="component" value="Unassembled WGS sequence"/>
</dbReference>
<keyword evidence="1" id="KW-0812">Transmembrane</keyword>
<accession>A0ABP9X7X2</accession>
<organism evidence="2 3">
    <name type="scientific">Herpetosiphon gulosus</name>
    <dbReference type="NCBI Taxonomy" id="1973496"/>
    <lineage>
        <taxon>Bacteria</taxon>
        <taxon>Bacillati</taxon>
        <taxon>Chloroflexota</taxon>
        <taxon>Chloroflexia</taxon>
        <taxon>Herpetosiphonales</taxon>
        <taxon>Herpetosiphonaceae</taxon>
        <taxon>Herpetosiphon</taxon>
    </lineage>
</organism>
<feature type="transmembrane region" description="Helical" evidence="1">
    <location>
        <begin position="25"/>
        <end position="44"/>
    </location>
</feature>
<feature type="transmembrane region" description="Helical" evidence="1">
    <location>
        <begin position="124"/>
        <end position="151"/>
    </location>
</feature>
<evidence type="ECO:0000313" key="2">
    <source>
        <dbReference type="EMBL" id="GAA5530663.1"/>
    </source>
</evidence>
<reference evidence="2 3" key="1">
    <citation type="submission" date="2024-02" db="EMBL/GenBank/DDBJ databases">
        <title>Herpetosiphon gulosus NBRC 112829.</title>
        <authorList>
            <person name="Ichikawa N."/>
            <person name="Katano-Makiyama Y."/>
            <person name="Hidaka K."/>
        </authorList>
    </citation>
    <scope>NUCLEOTIDE SEQUENCE [LARGE SCALE GENOMIC DNA]</scope>
    <source>
        <strain evidence="2 3">NBRC 112829</strain>
    </source>
</reference>
<proteinExistence type="predicted"/>
<keyword evidence="1" id="KW-1133">Transmembrane helix</keyword>
<protein>
    <submittedName>
        <fullName evidence="2">Uncharacterized protein</fullName>
    </submittedName>
</protein>
<feature type="transmembrane region" description="Helical" evidence="1">
    <location>
        <begin position="84"/>
        <end position="104"/>
    </location>
</feature>
<keyword evidence="3" id="KW-1185">Reference proteome</keyword>
<name>A0ABP9X7X2_9CHLR</name>
<evidence type="ECO:0000256" key="1">
    <source>
        <dbReference type="SAM" id="Phobius"/>
    </source>
</evidence>
<keyword evidence="1" id="KW-0472">Membrane</keyword>